<dbReference type="Gene3D" id="3.60.10.10">
    <property type="entry name" value="Endonuclease/exonuclease/phosphatase"/>
    <property type="match status" value="1"/>
</dbReference>
<dbReference type="EMBL" id="JAJHVV010000008">
    <property type="protein sequence ID" value="MCK6264318.1"/>
    <property type="molecule type" value="Genomic_DNA"/>
</dbReference>
<dbReference type="Pfam" id="PF03372">
    <property type="entry name" value="Exo_endo_phos"/>
    <property type="match status" value="1"/>
</dbReference>
<evidence type="ECO:0000313" key="3">
    <source>
        <dbReference type="Proteomes" id="UP001139559"/>
    </source>
</evidence>
<keyword evidence="3" id="KW-1185">Reference proteome</keyword>
<feature type="domain" description="Endonuclease/exonuclease/phosphatase" evidence="1">
    <location>
        <begin position="44"/>
        <end position="334"/>
    </location>
</feature>
<gene>
    <name evidence="2" type="ORF">KP803_13640</name>
</gene>
<comment type="caution">
    <text evidence="2">The sequence shown here is derived from an EMBL/GenBank/DDBJ whole genome shotgun (WGS) entry which is preliminary data.</text>
</comment>
<dbReference type="Proteomes" id="UP001139559">
    <property type="component" value="Unassembled WGS sequence"/>
</dbReference>
<reference evidence="2" key="1">
    <citation type="submission" date="2021-11" db="EMBL/GenBank/DDBJ databases">
        <title>Vibrio ZSDE26 sp. nov. and Vibrio ZSDZ34 sp. nov., isolated from coastal seawater in Qingdao.</title>
        <authorList>
            <person name="Zhang P."/>
        </authorList>
    </citation>
    <scope>NUCLEOTIDE SEQUENCE</scope>
    <source>
        <strain evidence="2">ZSDE26</strain>
    </source>
</reference>
<dbReference type="GO" id="GO:0016020">
    <property type="term" value="C:membrane"/>
    <property type="evidence" value="ECO:0007669"/>
    <property type="project" value="GOC"/>
</dbReference>
<dbReference type="InterPro" id="IPR036691">
    <property type="entry name" value="Endo/exonu/phosph_ase_sf"/>
</dbReference>
<keyword evidence="2" id="KW-0540">Nuclease</keyword>
<keyword evidence="2" id="KW-0255">Endonuclease</keyword>
<accession>A0A9X1XM29</accession>
<name>A0A9X1XM29_9VIBR</name>
<evidence type="ECO:0000313" key="2">
    <source>
        <dbReference type="EMBL" id="MCK6264318.1"/>
    </source>
</evidence>
<sequence length="344" mass="39548">MDINHQHLKICTINLFNYVAPPNAFYDFANIYTKEEWQIKTQWLERSLVEIDADIIGFQEVFSIDVLRSSLEALGYPYFVTIDTPDIEQDYIYSNPVLALASRYPILETPVINLESPIAQQQADFQFSRQPIHAVINIPKLGALDVYVVHFKSQRPVEFESLNLLSKEKNQSASQTADEASLSTTERWLLESQGKWLSTIQRGMEAHALHHHVINTKNHSKRPCVIMGDFNQSLQSNEFHCLTSKQLFRQNETLEALSEFHLHNSRDLSMNEEDRKSNATYYVGAQAKELDYILLSNEFSSYSSHTHTMVNRYEVKDSHLTNPRYGVDHVSSDHGIVIVDISII</sequence>
<protein>
    <submittedName>
        <fullName evidence="2">Endonuclease/exonuclease/phosphatase family protein</fullName>
    </submittedName>
</protein>
<dbReference type="SUPFAM" id="SSF56219">
    <property type="entry name" value="DNase I-like"/>
    <property type="match status" value="1"/>
</dbReference>
<proteinExistence type="predicted"/>
<dbReference type="GO" id="GO:0004519">
    <property type="term" value="F:endonuclease activity"/>
    <property type="evidence" value="ECO:0007669"/>
    <property type="project" value="UniProtKB-KW"/>
</dbReference>
<dbReference type="InterPro" id="IPR005135">
    <property type="entry name" value="Endo/exonuclease/phosphatase"/>
</dbReference>
<dbReference type="PANTHER" id="PTHR14859:SF15">
    <property type="entry name" value="ENDONUCLEASE_EXONUCLEASE_PHOSPHATASE DOMAIN-CONTAINING PROTEIN"/>
    <property type="match status" value="1"/>
</dbReference>
<dbReference type="AlphaFoldDB" id="A0A9X1XM29"/>
<keyword evidence="2" id="KW-0378">Hydrolase</keyword>
<dbReference type="RefSeq" id="WP_248009398.1">
    <property type="nucleotide sequence ID" value="NZ_JAJHVV010000008.1"/>
</dbReference>
<dbReference type="GO" id="GO:0006506">
    <property type="term" value="P:GPI anchor biosynthetic process"/>
    <property type="evidence" value="ECO:0007669"/>
    <property type="project" value="TreeGrafter"/>
</dbReference>
<organism evidence="2 3">
    <name type="scientific">Vibrio amylolyticus</name>
    <dbReference type="NCBI Taxonomy" id="2847292"/>
    <lineage>
        <taxon>Bacteria</taxon>
        <taxon>Pseudomonadati</taxon>
        <taxon>Pseudomonadota</taxon>
        <taxon>Gammaproteobacteria</taxon>
        <taxon>Vibrionales</taxon>
        <taxon>Vibrionaceae</taxon>
        <taxon>Vibrio</taxon>
    </lineage>
</organism>
<evidence type="ECO:0000259" key="1">
    <source>
        <dbReference type="Pfam" id="PF03372"/>
    </source>
</evidence>
<dbReference type="PANTHER" id="PTHR14859">
    <property type="entry name" value="CALCOFLUOR WHITE HYPERSENSITIVE PROTEIN PRECURSOR"/>
    <property type="match status" value="1"/>
</dbReference>
<dbReference type="InterPro" id="IPR051916">
    <property type="entry name" value="GPI-anchor_lipid_remodeler"/>
</dbReference>